<evidence type="ECO:0000313" key="2">
    <source>
        <dbReference type="Proteomes" id="UP000726170"/>
    </source>
</evidence>
<gene>
    <name evidence="1" type="ORF">KQI86_15020</name>
</gene>
<proteinExistence type="predicted"/>
<accession>A0ABS6EKS9</accession>
<dbReference type="RefSeq" id="WP_216440159.1">
    <property type="nucleotide sequence ID" value="NZ_JAHLQF010000003.1"/>
</dbReference>
<dbReference type="Pfam" id="PF07722">
    <property type="entry name" value="Peptidase_C26"/>
    <property type="match status" value="1"/>
</dbReference>
<reference evidence="1 2" key="1">
    <citation type="submission" date="2021-06" db="EMBL/GenBank/DDBJ databases">
        <authorList>
            <person name="Sun Q."/>
            <person name="Li D."/>
        </authorList>
    </citation>
    <scope>NUCLEOTIDE SEQUENCE [LARGE SCALE GENOMIC DNA]</scope>
    <source>
        <strain evidence="1 2">MSJ-11</strain>
    </source>
</reference>
<keyword evidence="2" id="KW-1185">Reference proteome</keyword>
<dbReference type="CDD" id="cd01745">
    <property type="entry name" value="GATase1_2"/>
    <property type="match status" value="1"/>
</dbReference>
<dbReference type="EMBL" id="JAHLQF010000003">
    <property type="protein sequence ID" value="MBU5485630.1"/>
    <property type="molecule type" value="Genomic_DNA"/>
</dbReference>
<organism evidence="1 2">
    <name type="scientific">Clostridium mobile</name>
    <dbReference type="NCBI Taxonomy" id="2841512"/>
    <lineage>
        <taxon>Bacteria</taxon>
        <taxon>Bacillati</taxon>
        <taxon>Bacillota</taxon>
        <taxon>Clostridia</taxon>
        <taxon>Eubacteriales</taxon>
        <taxon>Clostridiaceae</taxon>
        <taxon>Clostridium</taxon>
    </lineage>
</organism>
<sequence>MGEKVIGVVGNLEIHSEEGFPSYHRIFANKDYLNVVEECGGVPIILPFTDDYYKVKEQIKLVDKVIITGGVDINPFYYGEESIINGGTIIPERDNYDFMIIKACEELNKPIFGICRGMQSINVAYGGTLYQHIPEIKEFYLQHSQKSAYDVAVHKIKIKDNTKLYSILGEEEEVNSFHHQSIKGLAPNFIISAFSNDGVVEAIENIQGRTIIGVQWHPEKMYLNNKGMKELFHKFINVYE</sequence>
<dbReference type="PROSITE" id="PS51273">
    <property type="entry name" value="GATASE_TYPE_1"/>
    <property type="match status" value="1"/>
</dbReference>
<keyword evidence="1" id="KW-0378">Hydrolase</keyword>
<dbReference type="InterPro" id="IPR011697">
    <property type="entry name" value="Peptidase_C26"/>
</dbReference>
<dbReference type="InterPro" id="IPR044668">
    <property type="entry name" value="PuuD-like"/>
</dbReference>
<dbReference type="GO" id="GO:0016787">
    <property type="term" value="F:hydrolase activity"/>
    <property type="evidence" value="ECO:0007669"/>
    <property type="project" value="UniProtKB-KW"/>
</dbReference>
<protein>
    <submittedName>
        <fullName evidence="1">Gamma-glutamyl-gamma-aminobutyrate hydrolase family protein</fullName>
    </submittedName>
</protein>
<dbReference type="Proteomes" id="UP000726170">
    <property type="component" value="Unassembled WGS sequence"/>
</dbReference>
<comment type="caution">
    <text evidence="1">The sequence shown here is derived from an EMBL/GenBank/DDBJ whole genome shotgun (WGS) entry which is preliminary data.</text>
</comment>
<dbReference type="PANTHER" id="PTHR43235:SF1">
    <property type="entry name" value="GLUTAMINE AMIDOTRANSFERASE PB2B2.05-RELATED"/>
    <property type="match status" value="1"/>
</dbReference>
<dbReference type="PANTHER" id="PTHR43235">
    <property type="entry name" value="GLUTAMINE AMIDOTRANSFERASE PB2B2.05-RELATED"/>
    <property type="match status" value="1"/>
</dbReference>
<name>A0ABS6EKS9_9CLOT</name>
<evidence type="ECO:0000313" key="1">
    <source>
        <dbReference type="EMBL" id="MBU5485630.1"/>
    </source>
</evidence>